<organism evidence="1 2">
    <name type="scientific">Dentiscutata erythropus</name>
    <dbReference type="NCBI Taxonomy" id="1348616"/>
    <lineage>
        <taxon>Eukaryota</taxon>
        <taxon>Fungi</taxon>
        <taxon>Fungi incertae sedis</taxon>
        <taxon>Mucoromycota</taxon>
        <taxon>Glomeromycotina</taxon>
        <taxon>Glomeromycetes</taxon>
        <taxon>Diversisporales</taxon>
        <taxon>Gigasporaceae</taxon>
        <taxon>Dentiscutata</taxon>
    </lineage>
</organism>
<dbReference type="OrthoDB" id="1859733at2759"/>
<reference evidence="1" key="1">
    <citation type="submission" date="2021-06" db="EMBL/GenBank/DDBJ databases">
        <authorList>
            <person name="Kallberg Y."/>
            <person name="Tangrot J."/>
            <person name="Rosling A."/>
        </authorList>
    </citation>
    <scope>NUCLEOTIDE SEQUENCE</scope>
    <source>
        <strain evidence="1">MA453B</strain>
    </source>
</reference>
<dbReference type="AlphaFoldDB" id="A0A9N9AI98"/>
<name>A0A9N9AI98_9GLOM</name>
<sequence length="107" mass="12130">QPDTPIPANLTVPSGNCFKFLLYGCGVQIYQCVTNGSSGSWSLVGPNAYLINDKKTEKFTPKYEVAHHYYQQTRGTTYSNGTLYRSNYDTEYCSIIVDRFGVSFKFR</sequence>
<evidence type="ECO:0000313" key="2">
    <source>
        <dbReference type="Proteomes" id="UP000789405"/>
    </source>
</evidence>
<proteinExistence type="predicted"/>
<dbReference type="Proteomes" id="UP000789405">
    <property type="component" value="Unassembled WGS sequence"/>
</dbReference>
<gene>
    <name evidence="1" type="ORF">DERYTH_LOCUS4259</name>
</gene>
<feature type="non-terminal residue" evidence="1">
    <location>
        <position position="107"/>
    </location>
</feature>
<accession>A0A9N9AI98</accession>
<protein>
    <submittedName>
        <fullName evidence="1">13847_t:CDS:1</fullName>
    </submittedName>
</protein>
<keyword evidence="2" id="KW-1185">Reference proteome</keyword>
<comment type="caution">
    <text evidence="1">The sequence shown here is derived from an EMBL/GenBank/DDBJ whole genome shotgun (WGS) entry which is preliminary data.</text>
</comment>
<evidence type="ECO:0000313" key="1">
    <source>
        <dbReference type="EMBL" id="CAG8529177.1"/>
    </source>
</evidence>
<dbReference type="EMBL" id="CAJVPY010001611">
    <property type="protein sequence ID" value="CAG8529177.1"/>
    <property type="molecule type" value="Genomic_DNA"/>
</dbReference>